<keyword evidence="3" id="KW-1185">Reference proteome</keyword>
<dbReference type="RefSeq" id="WP_240591387.1">
    <property type="nucleotide sequence ID" value="NZ_JAKUDL010000004.1"/>
</dbReference>
<accession>A0AAJ1BHZ2</accession>
<reference evidence="2 3" key="1">
    <citation type="submission" date="2022-02" db="EMBL/GenBank/DDBJ databases">
        <title>The genome sequence of Shewanella sp. 3B26.</title>
        <authorList>
            <person name="Du J."/>
        </authorList>
    </citation>
    <scope>NUCLEOTIDE SEQUENCE [LARGE SCALE GENOMIC DNA]</scope>
    <source>
        <strain evidence="2 3">3B26</strain>
    </source>
</reference>
<evidence type="ECO:0000256" key="1">
    <source>
        <dbReference type="SAM" id="SignalP"/>
    </source>
</evidence>
<gene>
    <name evidence="2" type="ORF">MJ923_12515</name>
</gene>
<evidence type="ECO:0000313" key="2">
    <source>
        <dbReference type="EMBL" id="MCH4295125.1"/>
    </source>
</evidence>
<feature type="signal peptide" evidence="1">
    <location>
        <begin position="1"/>
        <end position="17"/>
    </location>
</feature>
<protein>
    <recommendedName>
        <fullName evidence="4">PepSY domain-containing protein</fullName>
    </recommendedName>
</protein>
<evidence type="ECO:0008006" key="4">
    <source>
        <dbReference type="Google" id="ProtNLM"/>
    </source>
</evidence>
<dbReference type="AlphaFoldDB" id="A0AAJ1BHZ2"/>
<keyword evidence="1" id="KW-0732">Signal</keyword>
<organism evidence="2 3">
    <name type="scientific">Shewanella zhuhaiensis</name>
    <dbReference type="NCBI Taxonomy" id="2919576"/>
    <lineage>
        <taxon>Bacteria</taxon>
        <taxon>Pseudomonadati</taxon>
        <taxon>Pseudomonadota</taxon>
        <taxon>Gammaproteobacteria</taxon>
        <taxon>Alteromonadales</taxon>
        <taxon>Shewanellaceae</taxon>
        <taxon>Shewanella</taxon>
    </lineage>
</organism>
<name>A0AAJ1BHZ2_9GAMM</name>
<comment type="caution">
    <text evidence="2">The sequence shown here is derived from an EMBL/GenBank/DDBJ whole genome shotgun (WGS) entry which is preliminary data.</text>
</comment>
<sequence length="173" mass="19844">MRYWLLGAMMVVGAASANTSLFNLLSTGERVDPLAMMEKVEAEHPGYISEFELDVEEGELLYEFDVINPEENTLTELTYRATDGALVMQRNSKLEADDHDELEAVKLLERKQMAFSELVRLASQKHQGKLLEAQLEHDLGISYLEFKMVDENGKRKHAFDIQKLKPLPMLQWQ</sequence>
<proteinExistence type="predicted"/>
<feature type="chain" id="PRO_5042536137" description="PepSY domain-containing protein" evidence="1">
    <location>
        <begin position="18"/>
        <end position="173"/>
    </location>
</feature>
<dbReference type="Gene3D" id="3.10.450.40">
    <property type="match status" value="1"/>
</dbReference>
<dbReference type="EMBL" id="JAKUDL010000004">
    <property type="protein sequence ID" value="MCH4295125.1"/>
    <property type="molecule type" value="Genomic_DNA"/>
</dbReference>
<dbReference type="Proteomes" id="UP001297581">
    <property type="component" value="Unassembled WGS sequence"/>
</dbReference>
<evidence type="ECO:0000313" key="3">
    <source>
        <dbReference type="Proteomes" id="UP001297581"/>
    </source>
</evidence>